<dbReference type="PANTHER" id="PTHR30042:SF2">
    <property type="entry name" value="POTASSIUM-TRANSPORTING ATPASE KDPC SUBUNIT"/>
    <property type="match status" value="1"/>
</dbReference>
<keyword evidence="9 11" id="KW-0406">Ion transport</keyword>
<gene>
    <name evidence="11 12" type="primary">kdpC</name>
    <name evidence="12" type="ORF">N5C05_02025</name>
</gene>
<keyword evidence="3 11" id="KW-0633">Potassium transport</keyword>
<keyword evidence="5 11" id="KW-0547">Nucleotide-binding</keyword>
<keyword evidence="6 11" id="KW-0067">ATP-binding</keyword>
<evidence type="ECO:0000256" key="5">
    <source>
        <dbReference type="ARBA" id="ARBA00022741"/>
    </source>
</evidence>
<dbReference type="NCBIfam" id="TIGR00681">
    <property type="entry name" value="kdpC"/>
    <property type="match status" value="1"/>
</dbReference>
<dbReference type="GO" id="GO:0008556">
    <property type="term" value="F:P-type potassium transmembrane transporter activity"/>
    <property type="evidence" value="ECO:0007669"/>
    <property type="project" value="InterPro"/>
</dbReference>
<evidence type="ECO:0000256" key="9">
    <source>
        <dbReference type="ARBA" id="ARBA00023065"/>
    </source>
</evidence>
<dbReference type="Pfam" id="PF02669">
    <property type="entry name" value="KdpC"/>
    <property type="match status" value="1"/>
</dbReference>
<comment type="similarity">
    <text evidence="11">Belongs to the KdpC family.</text>
</comment>
<keyword evidence="1 11" id="KW-0813">Transport</keyword>
<dbReference type="Proteomes" id="UP001158730">
    <property type="component" value="Unassembled WGS sequence"/>
</dbReference>
<evidence type="ECO:0000256" key="2">
    <source>
        <dbReference type="ARBA" id="ARBA00022475"/>
    </source>
</evidence>
<reference evidence="12" key="1">
    <citation type="submission" date="2022-09" db="EMBL/GenBank/DDBJ databases">
        <title>Intensive care unit water sources are persistently colonized with multi-drug resistant bacteria and are the site of extensive horizontal gene transfer of antibiotic resistance genes.</title>
        <authorList>
            <person name="Diorio-Toth L."/>
        </authorList>
    </citation>
    <scope>NUCLEOTIDE SEQUENCE</scope>
    <source>
        <strain evidence="12">GD03990</strain>
    </source>
</reference>
<sequence>MLKQFRPAIAMLGLMTLVTGVAYPLAVTGVAQLTFPEQANGNLVRDAQGEVRGSALLAQNFEGDQWFQPRPSAAAFATVASGASNLAPSNPALAERIAKDVQRLVGEGVAPVPLQLVTTSGSGLDPHLSPAAARWQIARVAAARGIPANNLERLVEQHTERPLVGPAVVNVLALNLALALADNRAPIRHENTP</sequence>
<keyword evidence="10 11" id="KW-0472">Membrane</keyword>
<evidence type="ECO:0000256" key="3">
    <source>
        <dbReference type="ARBA" id="ARBA00022538"/>
    </source>
</evidence>
<organism evidence="12 13">
    <name type="scientific">Aquipseudomonas alcaligenes</name>
    <name type="common">Pseudomonas alcaligenes</name>
    <dbReference type="NCBI Taxonomy" id="43263"/>
    <lineage>
        <taxon>Bacteria</taxon>
        <taxon>Pseudomonadati</taxon>
        <taxon>Pseudomonadota</taxon>
        <taxon>Gammaproteobacteria</taxon>
        <taxon>Pseudomonadales</taxon>
        <taxon>Pseudomonadaceae</taxon>
        <taxon>Aquipseudomonas</taxon>
    </lineage>
</organism>
<keyword evidence="7 11" id="KW-0630">Potassium</keyword>
<dbReference type="PIRSF" id="PIRSF001296">
    <property type="entry name" value="K_ATPase_KdpC"/>
    <property type="match status" value="1"/>
</dbReference>
<evidence type="ECO:0000256" key="10">
    <source>
        <dbReference type="ARBA" id="ARBA00023136"/>
    </source>
</evidence>
<accession>A0AA42MXD8</accession>
<evidence type="ECO:0000256" key="4">
    <source>
        <dbReference type="ARBA" id="ARBA00022692"/>
    </source>
</evidence>
<dbReference type="RefSeq" id="WP_280052701.1">
    <property type="nucleotide sequence ID" value="NZ_JAOBYN010000001.1"/>
</dbReference>
<comment type="function">
    <text evidence="11">Part of the high-affinity ATP-driven potassium transport (or Kdp) system, which catalyzes the hydrolysis of ATP coupled with the electrogenic transport of potassium into the cytoplasm. This subunit acts as a catalytic chaperone that increases the ATP-binding affinity of the ATP-hydrolyzing subunit KdpB by the formation of a transient KdpB/KdpC/ATP ternary complex.</text>
</comment>
<dbReference type="NCBIfam" id="NF001454">
    <property type="entry name" value="PRK00315.1"/>
    <property type="match status" value="1"/>
</dbReference>
<keyword evidence="2 11" id="KW-1003">Cell membrane</keyword>
<evidence type="ECO:0000256" key="8">
    <source>
        <dbReference type="ARBA" id="ARBA00022989"/>
    </source>
</evidence>
<keyword evidence="8 11" id="KW-1133">Transmembrane helix</keyword>
<comment type="caution">
    <text evidence="12">The sequence shown here is derived from an EMBL/GenBank/DDBJ whole genome shotgun (WGS) entry which is preliminary data.</text>
</comment>
<evidence type="ECO:0000313" key="12">
    <source>
        <dbReference type="EMBL" id="MDH1053531.1"/>
    </source>
</evidence>
<dbReference type="GO" id="GO:0005524">
    <property type="term" value="F:ATP binding"/>
    <property type="evidence" value="ECO:0007669"/>
    <property type="project" value="UniProtKB-UniRule"/>
</dbReference>
<proteinExistence type="inferred from homology"/>
<protein>
    <recommendedName>
        <fullName evidence="11">Potassium-transporting ATPase KdpC subunit</fullName>
    </recommendedName>
    <alternativeName>
        <fullName evidence="11">ATP phosphohydrolase [potassium-transporting] C chain</fullName>
    </alternativeName>
    <alternativeName>
        <fullName evidence="11">Potassium-binding and translocating subunit C</fullName>
    </alternativeName>
    <alternativeName>
        <fullName evidence="11">Potassium-translocating ATPase C chain</fullName>
    </alternativeName>
</protein>
<dbReference type="HAMAP" id="MF_00276">
    <property type="entry name" value="KdpC"/>
    <property type="match status" value="1"/>
</dbReference>
<evidence type="ECO:0000256" key="1">
    <source>
        <dbReference type="ARBA" id="ARBA00022448"/>
    </source>
</evidence>
<dbReference type="AlphaFoldDB" id="A0AA42MXD8"/>
<dbReference type="GO" id="GO:0005886">
    <property type="term" value="C:plasma membrane"/>
    <property type="evidence" value="ECO:0007669"/>
    <property type="project" value="UniProtKB-SubCell"/>
</dbReference>
<comment type="subunit">
    <text evidence="11">The system is composed of three essential subunits: KdpA, KdpB and KdpC.</text>
</comment>
<evidence type="ECO:0000256" key="6">
    <source>
        <dbReference type="ARBA" id="ARBA00022840"/>
    </source>
</evidence>
<dbReference type="EMBL" id="JAOBYN010000001">
    <property type="protein sequence ID" value="MDH1053531.1"/>
    <property type="molecule type" value="Genomic_DNA"/>
</dbReference>
<dbReference type="InterPro" id="IPR003820">
    <property type="entry name" value="KdpC"/>
</dbReference>
<comment type="subcellular location">
    <subcellularLocation>
        <location evidence="11">Cell membrane</location>
        <topology evidence="11">Single-pass membrane protein</topology>
    </subcellularLocation>
</comment>
<dbReference type="PANTHER" id="PTHR30042">
    <property type="entry name" value="POTASSIUM-TRANSPORTING ATPASE C CHAIN"/>
    <property type="match status" value="1"/>
</dbReference>
<evidence type="ECO:0000313" key="13">
    <source>
        <dbReference type="Proteomes" id="UP001158730"/>
    </source>
</evidence>
<name>A0AA42MXD8_AQUAC</name>
<evidence type="ECO:0000256" key="7">
    <source>
        <dbReference type="ARBA" id="ARBA00022958"/>
    </source>
</evidence>
<evidence type="ECO:0000256" key="11">
    <source>
        <dbReference type="HAMAP-Rule" id="MF_00276"/>
    </source>
</evidence>
<keyword evidence="4 11" id="KW-0812">Transmembrane</keyword>